<dbReference type="InterPro" id="IPR008969">
    <property type="entry name" value="CarboxyPept-like_regulatory"/>
</dbReference>
<dbReference type="InterPro" id="IPR023997">
    <property type="entry name" value="TonB-dep_OMP_SusC/RagA_CS"/>
</dbReference>
<evidence type="ECO:0000313" key="10">
    <source>
        <dbReference type="EMBL" id="MFC4672314.1"/>
    </source>
</evidence>
<evidence type="ECO:0000256" key="3">
    <source>
        <dbReference type="ARBA" id="ARBA00023004"/>
    </source>
</evidence>
<dbReference type="Pfam" id="PF07660">
    <property type="entry name" value="STN"/>
    <property type="match status" value="1"/>
</dbReference>
<evidence type="ECO:0000259" key="9">
    <source>
        <dbReference type="SMART" id="SM00965"/>
    </source>
</evidence>
<dbReference type="InterPro" id="IPR000531">
    <property type="entry name" value="Beta-barrel_TonB"/>
</dbReference>
<keyword evidence="3" id="KW-0408">Iron</keyword>
<comment type="caution">
    <text evidence="10">The sequence shown here is derived from an EMBL/GenBank/DDBJ whole genome shotgun (WGS) entry which is preliminary data.</text>
</comment>
<keyword evidence="2" id="KW-0406">Ion transport</keyword>
<keyword evidence="6" id="KW-1134">Transmembrane beta strand</keyword>
<dbReference type="Gene3D" id="2.170.130.10">
    <property type="entry name" value="TonB-dependent receptor, plug domain"/>
    <property type="match status" value="1"/>
</dbReference>
<keyword evidence="5 6" id="KW-0998">Cell outer membrane</keyword>
<name>A0ABV9KR70_9BACT</name>
<dbReference type="Proteomes" id="UP001596023">
    <property type="component" value="Unassembled WGS sequence"/>
</dbReference>
<dbReference type="InterPro" id="IPR037066">
    <property type="entry name" value="Plug_dom_sf"/>
</dbReference>
<gene>
    <name evidence="10" type="ORF">ACFO6W_01265</name>
</gene>
<keyword evidence="2" id="KW-0410">Iron transport</keyword>
<keyword evidence="10" id="KW-0675">Receptor</keyword>
<keyword evidence="8" id="KW-0732">Signal</keyword>
<dbReference type="SUPFAM" id="SSF56935">
    <property type="entry name" value="Porins"/>
    <property type="match status" value="1"/>
</dbReference>
<comment type="subcellular location">
    <subcellularLocation>
        <location evidence="6">Cell outer membrane</location>
        <topology evidence="6">Multi-pass membrane protein</topology>
    </subcellularLocation>
</comment>
<accession>A0ABV9KR70</accession>
<evidence type="ECO:0000256" key="8">
    <source>
        <dbReference type="SAM" id="SignalP"/>
    </source>
</evidence>
<evidence type="ECO:0000256" key="2">
    <source>
        <dbReference type="ARBA" id="ARBA00022496"/>
    </source>
</evidence>
<evidence type="ECO:0000256" key="5">
    <source>
        <dbReference type="ARBA" id="ARBA00023237"/>
    </source>
</evidence>
<dbReference type="Gene3D" id="2.60.40.1120">
    <property type="entry name" value="Carboxypeptidase-like, regulatory domain"/>
    <property type="match status" value="1"/>
</dbReference>
<dbReference type="InterPro" id="IPR011662">
    <property type="entry name" value="Secretin/TonB_short_N"/>
</dbReference>
<evidence type="ECO:0000256" key="7">
    <source>
        <dbReference type="RuleBase" id="RU003357"/>
    </source>
</evidence>
<dbReference type="NCBIfam" id="TIGR04056">
    <property type="entry name" value="OMP_RagA_SusC"/>
    <property type="match status" value="1"/>
</dbReference>
<evidence type="ECO:0000256" key="6">
    <source>
        <dbReference type="PROSITE-ProRule" id="PRU01360"/>
    </source>
</evidence>
<dbReference type="Pfam" id="PF00593">
    <property type="entry name" value="TonB_dep_Rec_b-barrel"/>
    <property type="match status" value="1"/>
</dbReference>
<organism evidence="10 11">
    <name type="scientific">Dysgonomonas termitidis</name>
    <dbReference type="NCBI Taxonomy" id="1516126"/>
    <lineage>
        <taxon>Bacteria</taxon>
        <taxon>Pseudomonadati</taxon>
        <taxon>Bacteroidota</taxon>
        <taxon>Bacteroidia</taxon>
        <taxon>Bacteroidales</taxon>
        <taxon>Dysgonomonadaceae</taxon>
        <taxon>Dysgonomonas</taxon>
    </lineage>
</organism>
<feature type="domain" description="Secretin/TonB short N-terminal" evidence="9">
    <location>
        <begin position="49"/>
        <end position="100"/>
    </location>
</feature>
<feature type="chain" id="PRO_5045062716" evidence="8">
    <location>
        <begin position="18"/>
        <end position="1142"/>
    </location>
</feature>
<dbReference type="SUPFAM" id="SSF49464">
    <property type="entry name" value="Carboxypeptidase regulatory domain-like"/>
    <property type="match status" value="1"/>
</dbReference>
<keyword evidence="1 6" id="KW-0813">Transport</keyword>
<evidence type="ECO:0000313" key="11">
    <source>
        <dbReference type="Proteomes" id="UP001596023"/>
    </source>
</evidence>
<comment type="similarity">
    <text evidence="6 7">Belongs to the TonB-dependent receptor family.</text>
</comment>
<dbReference type="InterPro" id="IPR012910">
    <property type="entry name" value="Plug_dom"/>
</dbReference>
<dbReference type="Pfam" id="PF07715">
    <property type="entry name" value="Plug"/>
    <property type="match status" value="1"/>
</dbReference>
<dbReference type="NCBIfam" id="TIGR04057">
    <property type="entry name" value="SusC_RagA_signa"/>
    <property type="match status" value="1"/>
</dbReference>
<keyword evidence="6" id="KW-0812">Transmembrane</keyword>
<keyword evidence="4 6" id="KW-0472">Membrane</keyword>
<dbReference type="SMART" id="SM00965">
    <property type="entry name" value="STN"/>
    <property type="match status" value="1"/>
</dbReference>
<dbReference type="InterPro" id="IPR023996">
    <property type="entry name" value="TonB-dep_OMP_SusC/RagA"/>
</dbReference>
<dbReference type="PROSITE" id="PS52016">
    <property type="entry name" value="TONB_DEPENDENT_REC_3"/>
    <property type="match status" value="1"/>
</dbReference>
<sequence>MKLSFFLFFISINTCFAAYSYSQTTNLSLDIKNKTVKDVFSEIEKKSEFVFFYQDGTIDLNRKVSIKADKMTVDKILNEIFKSTNNTYEIANRQIYIHKSDNPSPLKENYIKAEKKITGAVYDEDATPLIGVTVAIKGTTVGVLTDTNGGYSINVPDNKAVLQFTYIGFETQEIVVGDRSNITVIMKGVTQNLEDIVIVGYGTQKKESLVSAISTINVKELKAPTSNLTTVLAGRIAGIISYQRSGEPGQDNAEFFIRGIGTFGAGKRDPLILIDGIESSNTDLARLQPDDISDFSVLKDATAAAVYGARGANGVILVNTKQGAEGKTNFSFRVENSISTNTQNFKMVDNITYMELANEAALTRNPLSPITYSQAKIDYTKAGINPLLYPSNDWIDLLIKPYTMNQRYNMSISGGGRAARYYVSGTFNVDNGVLKNDNMNNFQNNVKLKNYSIRSNTILNLTKSTEATVRVYGQFDDYGGPIGGGQGIFNSALKANPVAFPVVYPSSMSPYTKHIMFGSDLVAGSNNTLYANPYASMVSGFQRYSTSTFNAQVELKQNFDFILKGLSLRGMGYIQRYARFASHRNYNPFFYRAKEVNGEINLVTLNDGGASSVGTVGTEYLNYTTGDRDQENKYYGEVAVNYNQVFDNKHTVGGMVIGTLQHAIINYNTETLESSLPRRNLGLAGRFSYMYDARYLLEFNFGYNGSERFAKSNRWGFFPSIGGGWILSNESFFEPLRKKISNLKIRASYGLVGNDQIGNSNDRFFYMSNVNLSDNAYGSSFGQNFTYHRPGISISRYENEKIGWEKSKQTNLGLDLTAFDLTLTVDGYIQKREGILMGRTYIPGTLGLQLGVPMTANIGKAQSSGVDIALNYNKSFNNSMWTELRANFTYATNEVKVYDEPDFVANEYYRSHVGYAWNTEWGYIAERLFTDDQEVANSPAQIFGSGRESEYGAGDIKYRDVNSDGVINEADKVPIGYPTVPEITYGFGGSFGYKNFDISAFFQGSARSSFFIDPTAISPFVQDGGHQNGLLKVIVENHWSEDNRNLYAFWPRLSDIQNNNNNQRSTWWMRNGAFLRLKNVEVGYNVPQKMLRKIGLSNCRIYGNATNLFVLSKFKAWDPEMGGNGLGYPVQRVYNIGISFGI</sequence>
<protein>
    <submittedName>
        <fullName evidence="10">TonB-dependent receptor</fullName>
    </submittedName>
</protein>
<proteinExistence type="inferred from homology"/>
<dbReference type="Pfam" id="PF13715">
    <property type="entry name" value="CarbopepD_reg_2"/>
    <property type="match status" value="1"/>
</dbReference>
<dbReference type="EMBL" id="JBHSGN010000008">
    <property type="protein sequence ID" value="MFC4672314.1"/>
    <property type="molecule type" value="Genomic_DNA"/>
</dbReference>
<keyword evidence="7" id="KW-0798">TonB box</keyword>
<evidence type="ECO:0000256" key="4">
    <source>
        <dbReference type="ARBA" id="ARBA00023136"/>
    </source>
</evidence>
<reference evidence="11" key="1">
    <citation type="journal article" date="2019" name="Int. J. Syst. Evol. Microbiol.">
        <title>The Global Catalogue of Microorganisms (GCM) 10K type strain sequencing project: providing services to taxonomists for standard genome sequencing and annotation.</title>
        <authorList>
            <consortium name="The Broad Institute Genomics Platform"/>
            <consortium name="The Broad Institute Genome Sequencing Center for Infectious Disease"/>
            <person name="Wu L."/>
            <person name="Ma J."/>
        </authorList>
    </citation>
    <scope>NUCLEOTIDE SEQUENCE [LARGE SCALE GENOMIC DNA]</scope>
    <source>
        <strain evidence="11">CCUG 66188</strain>
    </source>
</reference>
<evidence type="ECO:0000256" key="1">
    <source>
        <dbReference type="ARBA" id="ARBA00022448"/>
    </source>
</evidence>
<dbReference type="InterPro" id="IPR039426">
    <property type="entry name" value="TonB-dep_rcpt-like"/>
</dbReference>
<feature type="signal peptide" evidence="8">
    <location>
        <begin position="1"/>
        <end position="17"/>
    </location>
</feature>
<keyword evidence="11" id="KW-1185">Reference proteome</keyword>